<evidence type="ECO:0000313" key="1">
    <source>
        <dbReference type="EMBL" id="MCP3427476.1"/>
    </source>
</evidence>
<keyword evidence="2" id="KW-1185">Reference proteome</keyword>
<protein>
    <submittedName>
        <fullName evidence="1">Uncharacterized protein</fullName>
    </submittedName>
</protein>
<dbReference type="RefSeq" id="WP_254097861.1">
    <property type="nucleotide sequence ID" value="NZ_JANATA010000001.1"/>
</dbReference>
<dbReference type="EMBL" id="JANATA010000001">
    <property type="protein sequence ID" value="MCP3427476.1"/>
    <property type="molecule type" value="Genomic_DNA"/>
</dbReference>
<sequence length="64" mass="7183">MKRLIQQYQSIKTLSAEKSLLNELVNSLNIADGRADACEKELETIALLDIQQKLHSPEKAKCLS</sequence>
<gene>
    <name evidence="1" type="ORF">NLF92_00780</name>
</gene>
<name>A0AA41X0X8_9ALTE</name>
<dbReference type="AlphaFoldDB" id="A0AA41X0X8"/>
<dbReference type="Proteomes" id="UP001165413">
    <property type="component" value="Unassembled WGS sequence"/>
</dbReference>
<comment type="caution">
    <text evidence="1">The sequence shown here is derived from an EMBL/GenBank/DDBJ whole genome shotgun (WGS) entry which is preliminary data.</text>
</comment>
<evidence type="ECO:0000313" key="2">
    <source>
        <dbReference type="Proteomes" id="UP001165413"/>
    </source>
</evidence>
<reference evidence="1" key="1">
    <citation type="submission" date="2022-07" db="EMBL/GenBank/DDBJ databases">
        <title>Characterization of the Novel Bacterium Alteromonas immobilis LMIT006 and Alteromonas gregis LMIT007.</title>
        <authorList>
            <person name="Lin X."/>
        </authorList>
    </citation>
    <scope>NUCLEOTIDE SEQUENCE</scope>
    <source>
        <strain evidence="1">LMIT007</strain>
    </source>
</reference>
<organism evidence="1 2">
    <name type="scientific">Opacimonas viscosa</name>
    <dbReference type="NCBI Taxonomy" id="2961944"/>
    <lineage>
        <taxon>Bacteria</taxon>
        <taxon>Pseudomonadati</taxon>
        <taxon>Pseudomonadota</taxon>
        <taxon>Gammaproteobacteria</taxon>
        <taxon>Alteromonadales</taxon>
        <taxon>Alteromonadaceae</taxon>
        <taxon>Opacimonas</taxon>
    </lineage>
</organism>
<accession>A0AA41X0X8</accession>
<proteinExistence type="predicted"/>